<dbReference type="SMART" id="SM00173">
    <property type="entry name" value="RAS"/>
    <property type="match status" value="1"/>
</dbReference>
<dbReference type="GO" id="GO:0003924">
    <property type="term" value="F:GTPase activity"/>
    <property type="evidence" value="ECO:0007669"/>
    <property type="project" value="InterPro"/>
</dbReference>
<dbReference type="SUPFAM" id="SSF52540">
    <property type="entry name" value="P-loop containing nucleoside triphosphate hydrolases"/>
    <property type="match status" value="1"/>
</dbReference>
<dbReference type="SMART" id="SM00174">
    <property type="entry name" value="RHO"/>
    <property type="match status" value="1"/>
</dbReference>
<organism evidence="2">
    <name type="scientific">Bionectria ochroleuca</name>
    <name type="common">Gliocladium roseum</name>
    <dbReference type="NCBI Taxonomy" id="29856"/>
    <lineage>
        <taxon>Eukaryota</taxon>
        <taxon>Fungi</taxon>
        <taxon>Dikarya</taxon>
        <taxon>Ascomycota</taxon>
        <taxon>Pezizomycotina</taxon>
        <taxon>Sordariomycetes</taxon>
        <taxon>Hypocreomycetidae</taxon>
        <taxon>Hypocreales</taxon>
        <taxon>Bionectriaceae</taxon>
        <taxon>Clonostachys</taxon>
    </lineage>
</organism>
<dbReference type="EMBL" id="CDPU01000003">
    <property type="protein sequence ID" value="CEO45918.1"/>
    <property type="molecule type" value="Genomic_DNA"/>
</dbReference>
<dbReference type="InterPro" id="IPR001806">
    <property type="entry name" value="Small_GTPase"/>
</dbReference>
<dbReference type="GO" id="GO:0005525">
    <property type="term" value="F:GTP binding"/>
    <property type="evidence" value="ECO:0007669"/>
    <property type="project" value="InterPro"/>
</dbReference>
<evidence type="ECO:0000256" key="1">
    <source>
        <dbReference type="SAM" id="MobiDB-lite"/>
    </source>
</evidence>
<feature type="region of interest" description="Disordered" evidence="1">
    <location>
        <begin position="134"/>
        <end position="167"/>
    </location>
</feature>
<reference evidence="2" key="1">
    <citation type="submission" date="2015-01" db="EMBL/GenBank/DDBJ databases">
        <authorList>
            <person name="Durling Mikael"/>
        </authorList>
    </citation>
    <scope>NUCLEOTIDE SEQUENCE</scope>
</reference>
<dbReference type="PANTHER" id="PTHR47979">
    <property type="entry name" value="DRAB11-RELATED"/>
    <property type="match status" value="1"/>
</dbReference>
<proteinExistence type="predicted"/>
<dbReference type="AlphaFoldDB" id="A0A0B7JLS8"/>
<dbReference type="InterPro" id="IPR027417">
    <property type="entry name" value="P-loop_NTPase"/>
</dbReference>
<name>A0A0B7JLS8_BIOOC</name>
<protein>
    <submittedName>
        <fullName evidence="2">Uncharacterized protein</fullName>
    </submittedName>
</protein>
<gene>
    <name evidence="2" type="ORF">BN869_000001973_1</name>
</gene>
<dbReference type="Gene3D" id="3.40.50.300">
    <property type="entry name" value="P-loop containing nucleotide triphosphate hydrolases"/>
    <property type="match status" value="2"/>
</dbReference>
<dbReference type="Pfam" id="PF00071">
    <property type="entry name" value="Ras"/>
    <property type="match status" value="2"/>
</dbReference>
<feature type="compositionally biased region" description="Polar residues" evidence="1">
    <location>
        <begin position="153"/>
        <end position="167"/>
    </location>
</feature>
<sequence>MSSSPWDYIAKLVCIGDSGCGKSSLTIRLCEGRFSPHHDVTIGTFQHVTDWLNDLRQIAEPDIVVILVGNKADLARQEKNEREVTREEAEEWAKRNGVMEYVETSAKSGENVEKAFMRVAERIYQNIQAGKYDLNDRRSGVKGPGAGNKGQVKVSNDPNQSNAGGCC</sequence>
<evidence type="ECO:0000313" key="2">
    <source>
        <dbReference type="EMBL" id="CEO45918.1"/>
    </source>
</evidence>
<dbReference type="PROSITE" id="PS51419">
    <property type="entry name" value="RAB"/>
    <property type="match status" value="1"/>
</dbReference>
<dbReference type="InterPro" id="IPR050209">
    <property type="entry name" value="Rab_GTPases_membrane_traffic"/>
</dbReference>
<dbReference type="SMART" id="SM00175">
    <property type="entry name" value="RAB"/>
    <property type="match status" value="1"/>
</dbReference>
<accession>A0A0B7JLS8</accession>
<dbReference type="PROSITE" id="PS51421">
    <property type="entry name" value="RAS"/>
    <property type="match status" value="1"/>
</dbReference>
<dbReference type="CDD" id="cd00154">
    <property type="entry name" value="Rab"/>
    <property type="match status" value="1"/>
</dbReference>